<dbReference type="EnsemblPlants" id="Pp3c11_19710V3.2">
    <property type="protein sequence ID" value="Pp3c11_19710V3.2"/>
    <property type="gene ID" value="Pp3c11_19710"/>
</dbReference>
<accession>A0A2K1JVF0</accession>
<reference evidence="3 5" key="1">
    <citation type="journal article" date="2008" name="Science">
        <title>The Physcomitrella genome reveals evolutionary insights into the conquest of land by plants.</title>
        <authorList>
            <person name="Rensing S."/>
            <person name="Lang D."/>
            <person name="Zimmer A."/>
            <person name="Terry A."/>
            <person name="Salamov A."/>
            <person name="Shapiro H."/>
            <person name="Nishiyama T."/>
            <person name="Perroud P.-F."/>
            <person name="Lindquist E."/>
            <person name="Kamisugi Y."/>
            <person name="Tanahashi T."/>
            <person name="Sakakibara K."/>
            <person name="Fujita T."/>
            <person name="Oishi K."/>
            <person name="Shin-I T."/>
            <person name="Kuroki Y."/>
            <person name="Toyoda A."/>
            <person name="Suzuki Y."/>
            <person name="Hashimoto A."/>
            <person name="Yamaguchi K."/>
            <person name="Sugano A."/>
            <person name="Kohara Y."/>
            <person name="Fujiyama A."/>
            <person name="Anterola A."/>
            <person name="Aoki S."/>
            <person name="Ashton N."/>
            <person name="Barbazuk W.B."/>
            <person name="Barker E."/>
            <person name="Bennetzen J."/>
            <person name="Bezanilla M."/>
            <person name="Blankenship R."/>
            <person name="Cho S.H."/>
            <person name="Dutcher S."/>
            <person name="Estelle M."/>
            <person name="Fawcett J.A."/>
            <person name="Gundlach H."/>
            <person name="Hanada K."/>
            <person name="Heyl A."/>
            <person name="Hicks K.A."/>
            <person name="Hugh J."/>
            <person name="Lohr M."/>
            <person name="Mayer K."/>
            <person name="Melkozernov A."/>
            <person name="Murata T."/>
            <person name="Nelson D."/>
            <person name="Pils B."/>
            <person name="Prigge M."/>
            <person name="Reiss B."/>
            <person name="Renner T."/>
            <person name="Rombauts S."/>
            <person name="Rushton P."/>
            <person name="Sanderfoot A."/>
            <person name="Schween G."/>
            <person name="Shiu S.-H."/>
            <person name="Stueber K."/>
            <person name="Theodoulou F.L."/>
            <person name="Tu H."/>
            <person name="Van de Peer Y."/>
            <person name="Verrier P.J."/>
            <person name="Waters E."/>
            <person name="Wood A."/>
            <person name="Yang L."/>
            <person name="Cove D."/>
            <person name="Cuming A."/>
            <person name="Hasebe M."/>
            <person name="Lucas S."/>
            <person name="Mishler D.B."/>
            <person name="Reski R."/>
            <person name="Grigoriev I."/>
            <person name="Quatrano R.S."/>
            <person name="Boore J.L."/>
        </authorList>
    </citation>
    <scope>NUCLEOTIDE SEQUENCE [LARGE SCALE GENOMIC DNA]</scope>
    <source>
        <strain evidence="4 5">cv. Gransden 2004</strain>
    </source>
</reference>
<dbReference type="Gramene" id="Pp3c11_19710V3.1">
    <property type="protein sequence ID" value="Pp3c11_19710V3.1"/>
    <property type="gene ID" value="Pp3c11_19710"/>
</dbReference>
<evidence type="ECO:0000313" key="3">
    <source>
        <dbReference type="EMBL" id="PNR45496.1"/>
    </source>
</evidence>
<proteinExistence type="inferred from homology"/>
<sequence length="453" mass="49896">MGRSRLQRKVARGDEYAGDGYDSLSSLSSDVRWSDGNPNVLEETQSNNSGLEGCLDALYEKRAAKREAGLKGLIRIMSREVLSNYIADKYETLSHQILACMKKGGSSEIALAARALGLLVLTLGAGDATLRVKEQVEPYLLKVANLASSSNARISALDAVAIVTFVCNVARDTRDMMGFLWQIVCPTNDEADQKLKLQKPPEAVKFAALSGWTLLLSSLPPYLVSESLVVSCLPVLSSLLQSSDLAVRKAAGDAAATLYEASPECTEISNDSSGTSVGDVGSTEQLLTQSDPLKDVTKEQMLHEMKNLSVGSTTKWQTRKERVAYRKSFRQMLTTLEDGVPREVKVKVPKCKVLTIKTWNDTVQMNGLKRYLGDAGFNAHMQSNILLHEIFDVELEEKRVRVCDLQLNPTEKRMLFSPNSMACKARTKQLNRTRLSNQIEKAASFNINGYESD</sequence>
<dbReference type="InterPro" id="IPR007701">
    <property type="entry name" value="Interferon-rel_develop_reg_N"/>
</dbReference>
<evidence type="ECO:0000259" key="2">
    <source>
        <dbReference type="Pfam" id="PF05004"/>
    </source>
</evidence>
<dbReference type="Gene3D" id="1.25.10.10">
    <property type="entry name" value="Leucine-rich Repeat Variant"/>
    <property type="match status" value="1"/>
</dbReference>
<dbReference type="GeneID" id="112289070"/>
<dbReference type="STRING" id="3218.A0A2K1JVF0"/>
<dbReference type="OrthoDB" id="686784at2759"/>
<evidence type="ECO:0000256" key="1">
    <source>
        <dbReference type="ARBA" id="ARBA00008828"/>
    </source>
</evidence>
<name>A0A2K1JVF0_PHYPA</name>
<dbReference type="InterPro" id="IPR016024">
    <property type="entry name" value="ARM-type_fold"/>
</dbReference>
<dbReference type="AlphaFoldDB" id="A0A2K1JVF0"/>
<comment type="similarity">
    <text evidence="1">Belongs to the IFRD family.</text>
</comment>
<dbReference type="FunCoup" id="A0A2K1JVF0">
    <property type="interactions" value="3247"/>
</dbReference>
<gene>
    <name evidence="4" type="primary">LOC112289070</name>
    <name evidence="3" type="ORF">PHYPA_015267</name>
</gene>
<dbReference type="Proteomes" id="UP000006727">
    <property type="component" value="Chromosome 11"/>
</dbReference>
<dbReference type="InterPro" id="IPR011989">
    <property type="entry name" value="ARM-like"/>
</dbReference>
<reference evidence="4" key="3">
    <citation type="submission" date="2020-12" db="UniProtKB">
        <authorList>
            <consortium name="EnsemblPlants"/>
        </authorList>
    </citation>
    <scope>IDENTIFICATION</scope>
</reference>
<feature type="domain" description="Interferon-related developmental regulator N-terminal" evidence="2">
    <location>
        <begin position="26"/>
        <end position="337"/>
    </location>
</feature>
<evidence type="ECO:0000313" key="4">
    <source>
        <dbReference type="EnsemblPlants" id="Pp3c11_19710V3.1"/>
    </source>
</evidence>
<dbReference type="RefSeq" id="XP_024389790.1">
    <property type="nucleotide sequence ID" value="XM_024534022.2"/>
</dbReference>
<dbReference type="InterPro" id="IPR039777">
    <property type="entry name" value="IFRD"/>
</dbReference>
<dbReference type="EMBL" id="ABEU02000011">
    <property type="protein sequence ID" value="PNR45496.1"/>
    <property type="molecule type" value="Genomic_DNA"/>
</dbReference>
<dbReference type="PANTHER" id="PTHR12354">
    <property type="entry name" value="INTERFERON-RELATED DEVELOPMENTAL REGULATOR"/>
    <property type="match status" value="1"/>
</dbReference>
<dbReference type="KEGG" id="ppp:112289070"/>
<dbReference type="OMA" id="INTWRIG"/>
<dbReference type="PANTHER" id="PTHR12354:SF1">
    <property type="entry name" value="INTERFERON-RELATED DEVELOPMENTAL REGULATOR 1"/>
    <property type="match status" value="1"/>
</dbReference>
<organism evidence="3">
    <name type="scientific">Physcomitrium patens</name>
    <name type="common">Spreading-leaved earth moss</name>
    <name type="synonym">Physcomitrella patens</name>
    <dbReference type="NCBI Taxonomy" id="3218"/>
    <lineage>
        <taxon>Eukaryota</taxon>
        <taxon>Viridiplantae</taxon>
        <taxon>Streptophyta</taxon>
        <taxon>Embryophyta</taxon>
        <taxon>Bryophyta</taxon>
        <taxon>Bryophytina</taxon>
        <taxon>Bryopsida</taxon>
        <taxon>Funariidae</taxon>
        <taxon>Funariales</taxon>
        <taxon>Funariaceae</taxon>
        <taxon>Physcomitrium</taxon>
    </lineage>
</organism>
<dbReference type="PaxDb" id="3218-PP1S123_46V6.1"/>
<dbReference type="Gramene" id="Pp3c11_19710V3.2">
    <property type="protein sequence ID" value="Pp3c11_19710V3.2"/>
    <property type="gene ID" value="Pp3c11_19710"/>
</dbReference>
<dbReference type="SUPFAM" id="SSF48371">
    <property type="entry name" value="ARM repeat"/>
    <property type="match status" value="1"/>
</dbReference>
<reference evidence="3 5" key="2">
    <citation type="journal article" date="2018" name="Plant J.">
        <title>The Physcomitrella patens chromosome-scale assembly reveals moss genome structure and evolution.</title>
        <authorList>
            <person name="Lang D."/>
            <person name="Ullrich K.K."/>
            <person name="Murat F."/>
            <person name="Fuchs J."/>
            <person name="Jenkins J."/>
            <person name="Haas F.B."/>
            <person name="Piednoel M."/>
            <person name="Gundlach H."/>
            <person name="Van Bel M."/>
            <person name="Meyberg R."/>
            <person name="Vives C."/>
            <person name="Morata J."/>
            <person name="Symeonidi A."/>
            <person name="Hiss M."/>
            <person name="Muchero W."/>
            <person name="Kamisugi Y."/>
            <person name="Saleh O."/>
            <person name="Blanc G."/>
            <person name="Decker E.L."/>
            <person name="van Gessel N."/>
            <person name="Grimwood J."/>
            <person name="Hayes R.D."/>
            <person name="Graham S.W."/>
            <person name="Gunter L.E."/>
            <person name="McDaniel S.F."/>
            <person name="Hoernstein S.N.W."/>
            <person name="Larsson A."/>
            <person name="Li F.W."/>
            <person name="Perroud P.F."/>
            <person name="Phillips J."/>
            <person name="Ranjan P."/>
            <person name="Rokshar D.S."/>
            <person name="Rothfels C.J."/>
            <person name="Schneider L."/>
            <person name="Shu S."/>
            <person name="Stevenson D.W."/>
            <person name="Thummler F."/>
            <person name="Tillich M."/>
            <person name="Villarreal Aguilar J.C."/>
            <person name="Widiez T."/>
            <person name="Wong G.K."/>
            <person name="Wymore A."/>
            <person name="Zhang Y."/>
            <person name="Zimmer A.D."/>
            <person name="Quatrano R.S."/>
            <person name="Mayer K.F.X."/>
            <person name="Goodstein D."/>
            <person name="Casacuberta J.M."/>
            <person name="Vandepoele K."/>
            <person name="Reski R."/>
            <person name="Cuming A.C."/>
            <person name="Tuskan G.A."/>
            <person name="Maumus F."/>
            <person name="Salse J."/>
            <person name="Schmutz J."/>
            <person name="Rensing S.A."/>
        </authorList>
    </citation>
    <scope>NUCLEOTIDE SEQUENCE [LARGE SCALE GENOMIC DNA]</scope>
    <source>
        <strain evidence="4 5">cv. Gransden 2004</strain>
    </source>
</reference>
<keyword evidence="5" id="KW-1185">Reference proteome</keyword>
<evidence type="ECO:0000313" key="5">
    <source>
        <dbReference type="Proteomes" id="UP000006727"/>
    </source>
</evidence>
<protein>
    <recommendedName>
        <fullName evidence="2">Interferon-related developmental regulator N-terminal domain-containing protein</fullName>
    </recommendedName>
</protein>
<dbReference type="Pfam" id="PF05004">
    <property type="entry name" value="IFRD"/>
    <property type="match status" value="1"/>
</dbReference>
<dbReference type="EnsemblPlants" id="Pp3c11_19710V3.1">
    <property type="protein sequence ID" value="Pp3c11_19710V3.1"/>
    <property type="gene ID" value="Pp3c11_19710"/>
</dbReference>